<dbReference type="EMBL" id="QGMK01000068">
    <property type="protein sequence ID" value="TVY84623.1"/>
    <property type="molecule type" value="Genomic_DNA"/>
</dbReference>
<comment type="catalytic activity">
    <reaction evidence="10">
        <text>L-ornithine + NADH + O2 = N(5)-hydroxy-L-ornithine + NAD(+) + H2O</text>
        <dbReference type="Rhea" id="RHEA:41512"/>
        <dbReference type="ChEBI" id="CHEBI:15377"/>
        <dbReference type="ChEBI" id="CHEBI:15379"/>
        <dbReference type="ChEBI" id="CHEBI:46911"/>
        <dbReference type="ChEBI" id="CHEBI:57540"/>
        <dbReference type="ChEBI" id="CHEBI:57945"/>
        <dbReference type="ChEBI" id="CHEBI:78275"/>
        <dbReference type="EC" id="1.14.13.196"/>
    </reaction>
</comment>
<evidence type="ECO:0000256" key="11">
    <source>
        <dbReference type="SAM" id="MobiDB-lite"/>
    </source>
</evidence>
<evidence type="ECO:0000256" key="3">
    <source>
        <dbReference type="ARBA" id="ARBA00007588"/>
    </source>
</evidence>
<evidence type="ECO:0000313" key="13">
    <source>
        <dbReference type="Proteomes" id="UP000469558"/>
    </source>
</evidence>
<comment type="cofactor">
    <cofactor evidence="1">
        <name>FAD</name>
        <dbReference type="ChEBI" id="CHEBI:57692"/>
    </cofactor>
</comment>
<evidence type="ECO:0000313" key="12">
    <source>
        <dbReference type="EMBL" id="TVY84623.1"/>
    </source>
</evidence>
<keyword evidence="5" id="KW-0285">Flavoprotein</keyword>
<dbReference type="Pfam" id="PF13434">
    <property type="entry name" value="Lys_Orn_oxgnase"/>
    <property type="match status" value="1"/>
</dbReference>
<organism evidence="12 13">
    <name type="scientific">Lachnellula suecica</name>
    <dbReference type="NCBI Taxonomy" id="602035"/>
    <lineage>
        <taxon>Eukaryota</taxon>
        <taxon>Fungi</taxon>
        <taxon>Dikarya</taxon>
        <taxon>Ascomycota</taxon>
        <taxon>Pezizomycotina</taxon>
        <taxon>Leotiomycetes</taxon>
        <taxon>Helotiales</taxon>
        <taxon>Lachnaceae</taxon>
        <taxon>Lachnellula</taxon>
    </lineage>
</organism>
<dbReference type="InterPro" id="IPR036188">
    <property type="entry name" value="FAD/NAD-bd_sf"/>
</dbReference>
<evidence type="ECO:0000256" key="9">
    <source>
        <dbReference type="ARBA" id="ARBA00047598"/>
    </source>
</evidence>
<keyword evidence="13" id="KW-1185">Reference proteome</keyword>
<dbReference type="GO" id="GO:0006879">
    <property type="term" value="P:intracellular iron ion homeostasis"/>
    <property type="evidence" value="ECO:0007669"/>
    <property type="project" value="TreeGrafter"/>
</dbReference>
<dbReference type="Gene3D" id="3.50.50.60">
    <property type="entry name" value="FAD/NAD(P)-binding domain"/>
    <property type="match status" value="1"/>
</dbReference>
<evidence type="ECO:0000256" key="6">
    <source>
        <dbReference type="ARBA" id="ARBA00022827"/>
    </source>
</evidence>
<dbReference type="PANTHER" id="PTHR42802:SF1">
    <property type="entry name" value="L-ORNITHINE N(5)-MONOOXYGENASE"/>
    <property type="match status" value="1"/>
</dbReference>
<dbReference type="GO" id="GO:0016491">
    <property type="term" value="F:oxidoreductase activity"/>
    <property type="evidence" value="ECO:0007669"/>
    <property type="project" value="UniProtKB-KW"/>
</dbReference>
<comment type="pathway">
    <text evidence="2">Siderophore biosynthesis.</text>
</comment>
<protein>
    <recommendedName>
        <fullName evidence="4">L-ornithine N(5)-monooxygenase [NAD(P)H]</fullName>
        <ecNumber evidence="4">1.14.13.196</ecNumber>
    </recommendedName>
</protein>
<feature type="region of interest" description="Disordered" evidence="11">
    <location>
        <begin position="1"/>
        <end position="47"/>
    </location>
</feature>
<dbReference type="InterPro" id="IPR025700">
    <property type="entry name" value="Lys/Orn_oxygenase"/>
</dbReference>
<dbReference type="PRINTS" id="PR00368">
    <property type="entry name" value="FADPNR"/>
</dbReference>
<evidence type="ECO:0000256" key="5">
    <source>
        <dbReference type="ARBA" id="ARBA00022630"/>
    </source>
</evidence>
<keyword evidence="8" id="KW-0560">Oxidoreductase</keyword>
<evidence type="ECO:0000256" key="7">
    <source>
        <dbReference type="ARBA" id="ARBA00022857"/>
    </source>
</evidence>
<proteinExistence type="inferred from homology"/>
<dbReference type="OrthoDB" id="3519933at2759"/>
<dbReference type="AlphaFoldDB" id="A0A8T9CPN6"/>
<evidence type="ECO:0000256" key="2">
    <source>
        <dbReference type="ARBA" id="ARBA00004924"/>
    </source>
</evidence>
<comment type="caution">
    <text evidence="12">The sequence shown here is derived from an EMBL/GenBank/DDBJ whole genome shotgun (WGS) entry which is preliminary data.</text>
</comment>
<evidence type="ECO:0000256" key="4">
    <source>
        <dbReference type="ARBA" id="ARBA00012881"/>
    </source>
</evidence>
<dbReference type="Proteomes" id="UP000469558">
    <property type="component" value="Unassembled WGS sequence"/>
</dbReference>
<keyword evidence="6" id="KW-0274">FAD</keyword>
<sequence length="314" mass="33957">MAPSAISPTSATHEGSSNNSSLANGHGNGHANGIPVSAPLSSSNGLSSTTPDTTLDLLCVGFGPASLAIAIALHDAAPSPAPNVLFLEKQPQFAWHAGMQLPGAKMQISFLKDLATPRDPRSHFTFLNYLFCKGRLNTFINLSTFLPSRMEYEDYLRWCASHFEEQGKVAYGMEMEGVRVGERGADGKVTSWEVTARAPTGELIKRRAKNVVIAVGGRPVIPQNLRGLKHVAHSSQFATSITHIQEREQGRKLRFAVVGSGQSAAEIFNDLSSRFPDSQVKLIIRGASLRPSDDSPFVNEIFDPDRVDGIYAQD</sequence>
<dbReference type="PANTHER" id="PTHR42802">
    <property type="entry name" value="MONOOXYGENASE"/>
    <property type="match status" value="1"/>
</dbReference>
<gene>
    <name evidence="12" type="primary">sidA</name>
    <name evidence="12" type="ORF">LSUE1_G002384</name>
</gene>
<feature type="compositionally biased region" description="Low complexity" evidence="11">
    <location>
        <begin position="23"/>
        <end position="47"/>
    </location>
</feature>
<accession>A0A8T9CPN6</accession>
<feature type="compositionally biased region" description="Polar residues" evidence="11">
    <location>
        <begin position="1"/>
        <end position="22"/>
    </location>
</feature>
<comment type="similarity">
    <text evidence="3">Belongs to the lysine N(6)-hydroxylase/L-ornithine N(5)-oxygenase family.</text>
</comment>
<comment type="catalytic activity">
    <reaction evidence="9">
        <text>L-ornithine + NADPH + O2 = N(5)-hydroxy-L-ornithine + NADP(+) + H2O</text>
        <dbReference type="Rhea" id="RHEA:41508"/>
        <dbReference type="ChEBI" id="CHEBI:15377"/>
        <dbReference type="ChEBI" id="CHEBI:15379"/>
        <dbReference type="ChEBI" id="CHEBI:46911"/>
        <dbReference type="ChEBI" id="CHEBI:57783"/>
        <dbReference type="ChEBI" id="CHEBI:58349"/>
        <dbReference type="ChEBI" id="CHEBI:78275"/>
        <dbReference type="EC" id="1.14.13.196"/>
    </reaction>
</comment>
<name>A0A8T9CPN6_9HELO</name>
<dbReference type="EC" id="1.14.13.196" evidence="4"/>
<feature type="non-terminal residue" evidence="12">
    <location>
        <position position="1"/>
    </location>
</feature>
<dbReference type="SUPFAM" id="SSF51905">
    <property type="entry name" value="FAD/NAD(P)-binding domain"/>
    <property type="match status" value="1"/>
</dbReference>
<evidence type="ECO:0000256" key="10">
    <source>
        <dbReference type="ARBA" id="ARBA00049248"/>
    </source>
</evidence>
<evidence type="ECO:0000256" key="8">
    <source>
        <dbReference type="ARBA" id="ARBA00023002"/>
    </source>
</evidence>
<reference evidence="12 13" key="1">
    <citation type="submission" date="2018-05" db="EMBL/GenBank/DDBJ databases">
        <title>Genome sequencing and assembly of the regulated plant pathogen Lachnellula willkommii and related sister species for the development of diagnostic species identification markers.</title>
        <authorList>
            <person name="Giroux E."/>
            <person name="Bilodeau G."/>
        </authorList>
    </citation>
    <scope>NUCLEOTIDE SEQUENCE [LARGE SCALE GENOMIC DNA]</scope>
    <source>
        <strain evidence="12 13">CBS 268.59</strain>
    </source>
</reference>
<keyword evidence="7" id="KW-0521">NADP</keyword>
<evidence type="ECO:0000256" key="1">
    <source>
        <dbReference type="ARBA" id="ARBA00001974"/>
    </source>
</evidence>